<accession>A0A7C8MHE7</accession>
<comment type="caution">
    <text evidence="1">The sequence shown here is derived from an EMBL/GenBank/DDBJ whole genome shotgun (WGS) entry which is preliminary data.</text>
</comment>
<keyword evidence="2" id="KW-1185">Reference proteome</keyword>
<name>A0A7C8MHE7_9PLEO</name>
<proteinExistence type="predicted"/>
<protein>
    <submittedName>
        <fullName evidence="1">Uncharacterized protein</fullName>
    </submittedName>
</protein>
<reference evidence="1 2" key="1">
    <citation type="submission" date="2020-01" db="EMBL/GenBank/DDBJ databases">
        <authorList>
            <consortium name="DOE Joint Genome Institute"/>
            <person name="Haridas S."/>
            <person name="Albert R."/>
            <person name="Binder M."/>
            <person name="Bloem J."/>
            <person name="Labutti K."/>
            <person name="Salamov A."/>
            <person name="Andreopoulos B."/>
            <person name="Baker S.E."/>
            <person name="Barry K."/>
            <person name="Bills G."/>
            <person name="Bluhm B.H."/>
            <person name="Cannon C."/>
            <person name="Castanera R."/>
            <person name="Culley D.E."/>
            <person name="Daum C."/>
            <person name="Ezra D."/>
            <person name="Gonzalez J.B."/>
            <person name="Henrissat B."/>
            <person name="Kuo A."/>
            <person name="Liang C."/>
            <person name="Lipzen A."/>
            <person name="Lutzoni F."/>
            <person name="Magnuson J."/>
            <person name="Mondo S."/>
            <person name="Nolan M."/>
            <person name="Ohm R."/>
            <person name="Pangilinan J."/>
            <person name="Park H.-J.H."/>
            <person name="Ramirez L."/>
            <person name="Alfaro M."/>
            <person name="Sun H."/>
            <person name="Tritt A."/>
            <person name="Yoshinaga Y."/>
            <person name="Zwiers L.-H.L."/>
            <person name="Turgeon B.G."/>
            <person name="Goodwin S.B."/>
            <person name="Spatafora J.W."/>
            <person name="Crous P.W."/>
            <person name="Grigoriev I.V."/>
        </authorList>
    </citation>
    <scope>NUCLEOTIDE SEQUENCE [LARGE SCALE GENOMIC DNA]</scope>
    <source>
        <strain evidence="1 2">CBS 611.86</strain>
    </source>
</reference>
<dbReference type="Proteomes" id="UP000481861">
    <property type="component" value="Unassembled WGS sequence"/>
</dbReference>
<gene>
    <name evidence="1" type="ORF">BDV95DRAFT_20256</name>
</gene>
<dbReference type="EMBL" id="JAADJZ010000001">
    <property type="protein sequence ID" value="KAF2878376.1"/>
    <property type="molecule type" value="Genomic_DNA"/>
</dbReference>
<evidence type="ECO:0000313" key="2">
    <source>
        <dbReference type="Proteomes" id="UP000481861"/>
    </source>
</evidence>
<dbReference type="AlphaFoldDB" id="A0A7C8MHE7"/>
<evidence type="ECO:0000313" key="1">
    <source>
        <dbReference type="EMBL" id="KAF2878376.1"/>
    </source>
</evidence>
<organism evidence="1 2">
    <name type="scientific">Massariosphaeria phaeospora</name>
    <dbReference type="NCBI Taxonomy" id="100035"/>
    <lineage>
        <taxon>Eukaryota</taxon>
        <taxon>Fungi</taxon>
        <taxon>Dikarya</taxon>
        <taxon>Ascomycota</taxon>
        <taxon>Pezizomycotina</taxon>
        <taxon>Dothideomycetes</taxon>
        <taxon>Pleosporomycetidae</taxon>
        <taxon>Pleosporales</taxon>
        <taxon>Pleosporales incertae sedis</taxon>
        <taxon>Massariosphaeria</taxon>
    </lineage>
</organism>
<sequence length="166" mass="18348">MCRWRECYAKSKVNIGKRREHRDSVKVVACDEGRGRRVRMARALTCPQATDRGTFEATTLEGLYIPMERRGATCTRAVVTWLPGRTFRKLWATGRVAASGRASHSCCCGPGPTGACGVDGKRQKQQQRGAKDRLTSWPPPFFYATVEEGAARKRGVQVGGGECARR</sequence>